<dbReference type="Pfam" id="PF05699">
    <property type="entry name" value="Dimer_Tnp_hAT"/>
    <property type="match status" value="1"/>
</dbReference>
<dbReference type="InterPro" id="IPR012337">
    <property type="entry name" value="RNaseH-like_sf"/>
</dbReference>
<keyword evidence="4" id="KW-1185">Reference proteome</keyword>
<dbReference type="Gramene" id="ESR59990">
    <property type="protein sequence ID" value="ESR59990"/>
    <property type="gene ID" value="CICLE_v10017591mg"/>
</dbReference>
<organism evidence="3 4">
    <name type="scientific">Citrus clementina</name>
    <name type="common">Clementine</name>
    <name type="synonym">Citrus deliciosa x Citrus sinensis</name>
    <dbReference type="NCBI Taxonomy" id="85681"/>
    <lineage>
        <taxon>Eukaryota</taxon>
        <taxon>Viridiplantae</taxon>
        <taxon>Streptophyta</taxon>
        <taxon>Embryophyta</taxon>
        <taxon>Tracheophyta</taxon>
        <taxon>Spermatophyta</taxon>
        <taxon>Magnoliopsida</taxon>
        <taxon>eudicotyledons</taxon>
        <taxon>Gunneridae</taxon>
        <taxon>Pentapetalae</taxon>
        <taxon>rosids</taxon>
        <taxon>malvids</taxon>
        <taxon>Sapindales</taxon>
        <taxon>Rutaceae</taxon>
        <taxon>Aurantioideae</taxon>
        <taxon>Citrus</taxon>
    </lineage>
</organism>
<gene>
    <name evidence="3" type="ORF">CICLE_v10017591mg</name>
</gene>
<dbReference type="InterPro" id="IPR055298">
    <property type="entry name" value="AtLOH3-like"/>
</dbReference>
<dbReference type="InterPro" id="IPR025398">
    <property type="entry name" value="DUF4371"/>
</dbReference>
<dbReference type="SUPFAM" id="SSF53098">
    <property type="entry name" value="Ribonuclease H-like"/>
    <property type="match status" value="1"/>
</dbReference>
<proteinExistence type="predicted"/>
<dbReference type="PANTHER" id="PTHR11697">
    <property type="entry name" value="GENERAL TRANSCRIPTION FACTOR 2-RELATED ZINC FINGER PROTEIN"/>
    <property type="match status" value="1"/>
</dbReference>
<dbReference type="Pfam" id="PF14291">
    <property type="entry name" value="DUF4371"/>
    <property type="match status" value="1"/>
</dbReference>
<dbReference type="OMA" id="CNIDISD"/>
<protein>
    <recommendedName>
        <fullName evidence="5">HAT C-terminal dimerisation domain-containing protein</fullName>
    </recommendedName>
</protein>
<dbReference type="EMBL" id="KI536312">
    <property type="protein sequence ID" value="ESR59990.1"/>
    <property type="molecule type" value="Genomic_DNA"/>
</dbReference>
<evidence type="ECO:0000313" key="4">
    <source>
        <dbReference type="Proteomes" id="UP000030687"/>
    </source>
</evidence>
<dbReference type="InParanoid" id="V4U7A7"/>
<dbReference type="eggNOG" id="ENOG502QWCA">
    <property type="taxonomic scope" value="Eukaryota"/>
</dbReference>
<dbReference type="InterPro" id="IPR008906">
    <property type="entry name" value="HATC_C_dom"/>
</dbReference>
<evidence type="ECO:0000259" key="1">
    <source>
        <dbReference type="Pfam" id="PF05699"/>
    </source>
</evidence>
<dbReference type="Proteomes" id="UP000030687">
    <property type="component" value="Unassembled WGS sequence"/>
</dbReference>
<dbReference type="KEGG" id="cic:CICLE_v10017591mg"/>
<evidence type="ECO:0000313" key="3">
    <source>
        <dbReference type="EMBL" id="ESR59990.1"/>
    </source>
</evidence>
<evidence type="ECO:0000259" key="2">
    <source>
        <dbReference type="Pfam" id="PF14291"/>
    </source>
</evidence>
<dbReference type="AlphaFoldDB" id="V4U7A7"/>
<reference evidence="3 4" key="1">
    <citation type="submission" date="2013-10" db="EMBL/GenBank/DDBJ databases">
        <authorList>
            <consortium name="International Citrus Genome Consortium"/>
            <person name="Jenkins J."/>
            <person name="Schmutz J."/>
            <person name="Prochnik S."/>
            <person name="Rokhsar D."/>
            <person name="Gmitter F."/>
            <person name="Ollitrault P."/>
            <person name="Machado M."/>
            <person name="Talon M."/>
            <person name="Wincker P."/>
            <person name="Jaillon O."/>
            <person name="Morgante M."/>
        </authorList>
    </citation>
    <scope>NUCLEOTIDE SEQUENCE</scope>
    <source>
        <strain evidence="4">cv. Clemenules</strain>
    </source>
</reference>
<feature type="domain" description="DUF4371" evidence="2">
    <location>
        <begin position="91"/>
        <end position="140"/>
    </location>
</feature>
<dbReference type="PANTHER" id="PTHR11697:SF231">
    <property type="entry name" value="TTF-TYPE DOMAIN-CONTAINING PROTEIN"/>
    <property type="match status" value="1"/>
</dbReference>
<sequence>MNQRGNSSTTTSSDSGVHDEIRRAYIRAGLYQPVHSKNPHSGDHGCSFQSSWYFLFPTWLDYSIANDVAFCLPYFLFNKPSRHKGAKAFTLCIIVDQARDESKKEQMAIVLRFVDKDGIVREWFFGLVHVSETSAQILKKRDIFCEWNGLKALILKDCPYAYYIHCLAHQLQLTLVAASRVFKRAKVDKIAHMLALDELKTGKGLNQIGTLQQTSETRWGSHFKSVSSLINMFSATCEFLINIMEDRVTYPSRGDADATYEAITLFEFVFILHLMKNIMTITDLLSQALQCQSQDIFNVMRLVSSTNVLLQKMRDDDWQNLLENVISFCKACNIDISDMNTRYIARQCRARNQENNFTMEQHYWVNIFYAAIDSQLQELNIRFNDSSVELLMLSSVELLMLSLVLDPREGYKSFRIDDICQLVDKFYRDDFTDNEKIYLRVQLDHYNYNVVQDPEFKNLSSLSDLCQWLVRTRRSSIYPLFYKIIVLVLTLPVSTATTERSFSAMRIVKTRLRNKMDDDFLTDTLITYIERDIANKISMESVINDFRDMKERKVCF</sequence>
<evidence type="ECO:0008006" key="5">
    <source>
        <dbReference type="Google" id="ProtNLM"/>
    </source>
</evidence>
<name>V4U7A7_CITCL</name>
<dbReference type="STRING" id="85681.V4U7A7"/>
<feature type="domain" description="HAT C-terminal dimerisation" evidence="1">
    <location>
        <begin position="457"/>
        <end position="532"/>
    </location>
</feature>
<accession>V4U7A7</accession>
<dbReference type="GO" id="GO:0046983">
    <property type="term" value="F:protein dimerization activity"/>
    <property type="evidence" value="ECO:0007669"/>
    <property type="project" value="InterPro"/>
</dbReference>